<sequence length="68" mass="7913">MAKKMLPARFEESEIEQIRAQAALEGRSLQDYVHDLLMNAVNARAQRRHEVLERVLRVSEGLNKRLAR</sequence>
<gene>
    <name evidence="1" type="ORF">KGA66_19170</name>
</gene>
<dbReference type="SUPFAM" id="SSF47598">
    <property type="entry name" value="Ribbon-helix-helix"/>
    <property type="match status" value="1"/>
</dbReference>
<accession>A0A8J7WR86</accession>
<dbReference type="InterPro" id="IPR010985">
    <property type="entry name" value="Ribbon_hlx_hlx"/>
</dbReference>
<evidence type="ECO:0000313" key="1">
    <source>
        <dbReference type="EMBL" id="MBS2965180.1"/>
    </source>
</evidence>
<dbReference type="GO" id="GO:0006355">
    <property type="term" value="P:regulation of DNA-templated transcription"/>
    <property type="evidence" value="ECO:0007669"/>
    <property type="project" value="InterPro"/>
</dbReference>
<reference evidence="1" key="1">
    <citation type="submission" date="2021-04" db="EMBL/GenBank/DDBJ databases">
        <title>Genome based classification of Actinospica acidithermotolerans sp. nov., an actinobacterium isolated from an Indonesian hot spring.</title>
        <authorList>
            <person name="Kusuma A.B."/>
            <person name="Putra K.E."/>
            <person name="Nafisah S."/>
            <person name="Loh J."/>
            <person name="Nouioui I."/>
            <person name="Goodfellow M."/>
        </authorList>
    </citation>
    <scope>NUCLEOTIDE SEQUENCE</scope>
    <source>
        <strain evidence="1">DSM 45618</strain>
    </source>
</reference>
<dbReference type="EMBL" id="JAGSXH010000073">
    <property type="protein sequence ID" value="MBS2965180.1"/>
    <property type="molecule type" value="Genomic_DNA"/>
</dbReference>
<dbReference type="AlphaFoldDB" id="A0A8J7WR86"/>
<name>A0A8J7WR86_9ACTN</name>
<comment type="caution">
    <text evidence="1">The sequence shown here is derived from an EMBL/GenBank/DDBJ whole genome shotgun (WGS) entry which is preliminary data.</text>
</comment>
<dbReference type="Proteomes" id="UP000677913">
    <property type="component" value="Unassembled WGS sequence"/>
</dbReference>
<dbReference type="RefSeq" id="WP_211469538.1">
    <property type="nucleotide sequence ID" value="NZ_JAGSXH010000073.1"/>
</dbReference>
<evidence type="ECO:0000313" key="2">
    <source>
        <dbReference type="Proteomes" id="UP000677913"/>
    </source>
</evidence>
<organism evidence="1 2">
    <name type="scientific">Actinocrinis puniceicyclus</name>
    <dbReference type="NCBI Taxonomy" id="977794"/>
    <lineage>
        <taxon>Bacteria</taxon>
        <taxon>Bacillati</taxon>
        <taxon>Actinomycetota</taxon>
        <taxon>Actinomycetes</taxon>
        <taxon>Catenulisporales</taxon>
        <taxon>Actinospicaceae</taxon>
        <taxon>Actinocrinis</taxon>
    </lineage>
</organism>
<keyword evidence="2" id="KW-1185">Reference proteome</keyword>
<proteinExistence type="predicted"/>
<protein>
    <submittedName>
        <fullName evidence="1">Uncharacterized protein</fullName>
    </submittedName>
</protein>